<comment type="caution">
    <text evidence="1">The sequence shown here is derived from an EMBL/GenBank/DDBJ whole genome shotgun (WGS) entry which is preliminary data.</text>
</comment>
<protein>
    <recommendedName>
        <fullName evidence="3">Exo-alpha-sialidase</fullName>
    </recommendedName>
</protein>
<dbReference type="RefSeq" id="WP_121807151.1">
    <property type="nucleotide sequence ID" value="NZ_RDBE01000010.1"/>
</dbReference>
<dbReference type="Proteomes" id="UP000281708">
    <property type="component" value="Unassembled WGS sequence"/>
</dbReference>
<proteinExistence type="predicted"/>
<name>A0A3L8NWV7_9ACTN</name>
<dbReference type="AlphaFoldDB" id="A0A3L8NWV7"/>
<evidence type="ECO:0008006" key="3">
    <source>
        <dbReference type="Google" id="ProtNLM"/>
    </source>
</evidence>
<keyword evidence="2" id="KW-1185">Reference proteome</keyword>
<evidence type="ECO:0000313" key="2">
    <source>
        <dbReference type="Proteomes" id="UP000281708"/>
    </source>
</evidence>
<organism evidence="1 2">
    <name type="scientific">Nocardioides mangrovicus</name>
    <dbReference type="NCBI Taxonomy" id="2478913"/>
    <lineage>
        <taxon>Bacteria</taxon>
        <taxon>Bacillati</taxon>
        <taxon>Actinomycetota</taxon>
        <taxon>Actinomycetes</taxon>
        <taxon>Propionibacteriales</taxon>
        <taxon>Nocardioidaceae</taxon>
        <taxon>Nocardioides</taxon>
    </lineage>
</organism>
<gene>
    <name evidence="1" type="ORF">D9V37_15905</name>
</gene>
<sequence>MRWLRSWGVVVAFVVADLLVLALAWHQTHRTPVSDGSVIATSTPSSDETADSSITGPLFLAAGADGRVLRVTRGSCDSRDARRARVWVASGTDRPLVARTVAGLQEALGVLAGGSALRIVGADADCKLHAWTSVDAGATWKRGAVPSRIWYLDTDTTKSAVHGPVTGGVQNLDCVPVSVTTLPGATHALVSCSGSNLLDVPDDADAATVSYTVTGAVAAAQPASGLPLVLAESDTCTAQLARIASQAAATQIACLSTTAAPLGLAIAGDRVLAQVGQRLLLSTDLGKSFTTYP</sequence>
<evidence type="ECO:0000313" key="1">
    <source>
        <dbReference type="EMBL" id="RLV47645.1"/>
    </source>
</evidence>
<dbReference type="EMBL" id="RDBE01000010">
    <property type="protein sequence ID" value="RLV47645.1"/>
    <property type="molecule type" value="Genomic_DNA"/>
</dbReference>
<accession>A0A3L8NWV7</accession>
<reference evidence="1 2" key="1">
    <citation type="submission" date="2018-10" db="EMBL/GenBank/DDBJ databases">
        <title>Marmoricola sp. 4Q3S-7 whole genome shotgun sequence.</title>
        <authorList>
            <person name="Li F."/>
        </authorList>
    </citation>
    <scope>NUCLEOTIDE SEQUENCE [LARGE SCALE GENOMIC DNA]</scope>
    <source>
        <strain evidence="1 2">4Q3S-7</strain>
    </source>
</reference>